<protein>
    <submittedName>
        <fullName evidence="1">Uncharacterized protein</fullName>
    </submittedName>
</protein>
<gene>
    <name evidence="1" type="ORF">EDD62_0137</name>
</gene>
<dbReference type="Proteomes" id="UP000277108">
    <property type="component" value="Unassembled WGS sequence"/>
</dbReference>
<dbReference type="RefSeq" id="WP_123807150.1">
    <property type="nucleotide sequence ID" value="NZ_RKRK01000002.1"/>
</dbReference>
<keyword evidence="2" id="KW-1185">Reference proteome</keyword>
<accession>A0A3N5BI67</accession>
<name>A0A3N5BI67_9BACL</name>
<reference evidence="1 2" key="1">
    <citation type="submission" date="2018-11" db="EMBL/GenBank/DDBJ databases">
        <title>Genomic Encyclopedia of Type Strains, Phase IV (KMG-IV): sequencing the most valuable type-strain genomes for metagenomic binning, comparative biology and taxonomic classification.</title>
        <authorList>
            <person name="Goeker M."/>
        </authorList>
    </citation>
    <scope>NUCLEOTIDE SEQUENCE [LARGE SCALE GENOMIC DNA]</scope>
    <source>
        <strain evidence="1 2">DSM 29158</strain>
    </source>
</reference>
<evidence type="ECO:0000313" key="2">
    <source>
        <dbReference type="Proteomes" id="UP000277108"/>
    </source>
</evidence>
<organism evidence="1 2">
    <name type="scientific">Abyssicoccus albus</name>
    <dbReference type="NCBI Taxonomy" id="1817405"/>
    <lineage>
        <taxon>Bacteria</taxon>
        <taxon>Bacillati</taxon>
        <taxon>Bacillota</taxon>
        <taxon>Bacilli</taxon>
        <taxon>Bacillales</taxon>
        <taxon>Abyssicoccaceae</taxon>
    </lineage>
</organism>
<dbReference type="OrthoDB" id="2414591at2"/>
<dbReference type="AlphaFoldDB" id="A0A3N5BI67"/>
<dbReference type="EMBL" id="RKRK01000002">
    <property type="protein sequence ID" value="RPF57516.1"/>
    <property type="molecule type" value="Genomic_DNA"/>
</dbReference>
<comment type="caution">
    <text evidence="1">The sequence shown here is derived from an EMBL/GenBank/DDBJ whole genome shotgun (WGS) entry which is preliminary data.</text>
</comment>
<proteinExistence type="predicted"/>
<sequence length="233" mass="27732">MNKSQMQNDIESDEEIVKFLDQFLYPTLEDEFYVKFERANNLDDQHSGIDLRCFYNENESFNIDEKTAAHYFKDDLSNPGLSTFALEVMYFKDDKAKDGWLFGNKYNSTDTYIFNWGWTEKGYNKKNKIHHDKIVKIESMHINKNTLKEYLQDRYQINKENVLEVYESLKGNNNKGNRLQISNNSDLNAYFMLSNQYNEKPLNIIMPKKELSYIANTHLCVYKDEPPRFIKTK</sequence>
<evidence type="ECO:0000313" key="1">
    <source>
        <dbReference type="EMBL" id="RPF57516.1"/>
    </source>
</evidence>